<accession>D5EG88</accession>
<proteinExistence type="predicted"/>
<name>D5EG88_AMICL</name>
<keyword evidence="2" id="KW-1185">Reference proteome</keyword>
<dbReference type="OrthoDB" id="5658at2"/>
<sequence length="141" mass="16684">MVDMSFLDKSMDLWTYWGFEPWSYKQMKGVSRKITFVKDSFLGEVGRYYAYDYVVWAHQGVRDAADIFSTWKPLPDVMTQRFLFIEQIPTFKKKVKTFFWGFRGFLEVYSYVPGAVWDPKIKDLAPLVNKAKDMVNSQTWG</sequence>
<dbReference type="eggNOG" id="ENOG503318Z">
    <property type="taxonomic scope" value="Bacteria"/>
</dbReference>
<dbReference type="EMBL" id="CP001997">
    <property type="protein sequence ID" value="ADE57570.1"/>
    <property type="molecule type" value="Genomic_DNA"/>
</dbReference>
<dbReference type="AlphaFoldDB" id="D5EG88"/>
<evidence type="ECO:0000313" key="1">
    <source>
        <dbReference type="EMBL" id="ADE57570.1"/>
    </source>
</evidence>
<dbReference type="KEGG" id="aco:Amico_1453"/>
<dbReference type="HOGENOM" id="CLU_1821340_0_0_0"/>
<protein>
    <submittedName>
        <fullName evidence="1">Uncharacterized protein</fullName>
    </submittedName>
</protein>
<dbReference type="RefSeq" id="WP_013048833.1">
    <property type="nucleotide sequence ID" value="NC_014011.1"/>
</dbReference>
<dbReference type="Proteomes" id="UP000002366">
    <property type="component" value="Chromosome"/>
</dbReference>
<dbReference type="STRING" id="572547.Amico_1453"/>
<organism evidence="1 2">
    <name type="scientific">Aminobacterium colombiense (strain DSM 12261 / ALA-1)</name>
    <dbReference type="NCBI Taxonomy" id="572547"/>
    <lineage>
        <taxon>Bacteria</taxon>
        <taxon>Thermotogati</taxon>
        <taxon>Synergistota</taxon>
        <taxon>Synergistia</taxon>
        <taxon>Synergistales</taxon>
        <taxon>Aminobacteriaceae</taxon>
        <taxon>Aminobacterium</taxon>
    </lineage>
</organism>
<gene>
    <name evidence="1" type="ordered locus">Amico_1453</name>
</gene>
<evidence type="ECO:0000313" key="2">
    <source>
        <dbReference type="Proteomes" id="UP000002366"/>
    </source>
</evidence>
<reference evidence="1 2" key="1">
    <citation type="journal article" date="2010" name="Stand. Genomic Sci.">
        <title>Complete genome sequence of Aminobacterium colombiense type strain (ALA-1).</title>
        <authorList>
            <person name="Chertkov O."/>
            <person name="Sikorski J."/>
            <person name="Brambilla E."/>
            <person name="Lapidus A."/>
            <person name="Copeland A."/>
            <person name="Glavina Del Rio T."/>
            <person name="Nolan M."/>
            <person name="Lucas S."/>
            <person name="Tice H."/>
            <person name="Cheng J.F."/>
            <person name="Han C."/>
            <person name="Detter J.C."/>
            <person name="Bruce D."/>
            <person name="Tapia R."/>
            <person name="Goodwin L."/>
            <person name="Pitluck S."/>
            <person name="Liolios K."/>
            <person name="Ivanova N."/>
            <person name="Mavromatis K."/>
            <person name="Ovchinnikova G."/>
            <person name="Pati A."/>
            <person name="Chen A."/>
            <person name="Palaniappan K."/>
            <person name="Land M."/>
            <person name="Hauser L."/>
            <person name="Chang Y.J."/>
            <person name="Jeffries C.D."/>
            <person name="Spring S."/>
            <person name="Rohde M."/>
            <person name="Goker M."/>
            <person name="Bristow J."/>
            <person name="Eisen J.A."/>
            <person name="Markowitz V."/>
            <person name="Hugenholtz P."/>
            <person name="Kyrpides N.C."/>
            <person name="Klenk H.P."/>
        </authorList>
    </citation>
    <scope>NUCLEOTIDE SEQUENCE [LARGE SCALE GENOMIC DNA]</scope>
    <source>
        <strain evidence="2">DSM 12261 / ALA-1</strain>
    </source>
</reference>